<feature type="transmembrane region" description="Helical" evidence="6">
    <location>
        <begin position="290"/>
        <end position="307"/>
    </location>
</feature>
<feature type="transmembrane region" description="Helical" evidence="6">
    <location>
        <begin position="167"/>
        <end position="189"/>
    </location>
</feature>
<dbReference type="OrthoDB" id="7850605at2"/>
<proteinExistence type="inferred from homology"/>
<evidence type="ECO:0000256" key="6">
    <source>
        <dbReference type="SAM" id="Phobius"/>
    </source>
</evidence>
<accession>A0A1N7P6C7</accession>
<feature type="transmembrane region" description="Helical" evidence="6">
    <location>
        <begin position="201"/>
        <end position="227"/>
    </location>
</feature>
<evidence type="ECO:0000256" key="1">
    <source>
        <dbReference type="ARBA" id="ARBA00004141"/>
    </source>
</evidence>
<keyword evidence="5 6" id="KW-0472">Membrane</keyword>
<feature type="transmembrane region" description="Helical" evidence="6">
    <location>
        <begin position="233"/>
        <end position="253"/>
    </location>
</feature>
<feature type="transmembrane region" description="Helical" evidence="6">
    <location>
        <begin position="20"/>
        <end position="40"/>
    </location>
</feature>
<evidence type="ECO:0000313" key="8">
    <source>
        <dbReference type="EMBL" id="SIT06076.1"/>
    </source>
</evidence>
<evidence type="ECO:0000313" key="9">
    <source>
        <dbReference type="Proteomes" id="UP000185678"/>
    </source>
</evidence>
<dbReference type="GO" id="GO:0016020">
    <property type="term" value="C:membrane"/>
    <property type="evidence" value="ECO:0007669"/>
    <property type="project" value="UniProtKB-SubCell"/>
</dbReference>
<comment type="subcellular location">
    <subcellularLocation>
        <location evidence="1">Membrane</location>
        <topology evidence="1">Multi-pass membrane protein</topology>
    </subcellularLocation>
</comment>
<evidence type="ECO:0000256" key="3">
    <source>
        <dbReference type="ARBA" id="ARBA00022692"/>
    </source>
</evidence>
<feature type="transmembrane region" description="Helical" evidence="6">
    <location>
        <begin position="84"/>
        <end position="106"/>
    </location>
</feature>
<dbReference type="RefSeq" id="WP_076401420.1">
    <property type="nucleotide sequence ID" value="NZ_FTOA01000006.1"/>
</dbReference>
<dbReference type="PANTHER" id="PTHR32322">
    <property type="entry name" value="INNER MEMBRANE TRANSPORTER"/>
    <property type="match status" value="1"/>
</dbReference>
<dbReference type="Pfam" id="PF00892">
    <property type="entry name" value="EamA"/>
    <property type="match status" value="2"/>
</dbReference>
<dbReference type="STRING" id="80876.SAMN05421779_10696"/>
<keyword evidence="3 6" id="KW-0812">Transmembrane</keyword>
<dbReference type="InterPro" id="IPR000620">
    <property type="entry name" value="EamA_dom"/>
</dbReference>
<evidence type="ECO:0000256" key="4">
    <source>
        <dbReference type="ARBA" id="ARBA00022989"/>
    </source>
</evidence>
<evidence type="ECO:0000256" key="2">
    <source>
        <dbReference type="ARBA" id="ARBA00007362"/>
    </source>
</evidence>
<comment type="similarity">
    <text evidence="2">Belongs to the EamA transporter family.</text>
</comment>
<feature type="domain" description="EamA" evidence="7">
    <location>
        <begin position="27"/>
        <end position="155"/>
    </location>
</feature>
<dbReference type="InterPro" id="IPR037185">
    <property type="entry name" value="EmrE-like"/>
</dbReference>
<name>A0A1N7P6C7_9PROT</name>
<feature type="transmembrane region" description="Helical" evidence="6">
    <location>
        <begin position="143"/>
        <end position="161"/>
    </location>
</feature>
<feature type="domain" description="EamA" evidence="7">
    <location>
        <begin position="170"/>
        <end position="303"/>
    </location>
</feature>
<dbReference type="EMBL" id="FTOA01000006">
    <property type="protein sequence ID" value="SIT06076.1"/>
    <property type="molecule type" value="Genomic_DNA"/>
</dbReference>
<organism evidence="8 9">
    <name type="scientific">Insolitispirillum peregrinum</name>
    <dbReference type="NCBI Taxonomy" id="80876"/>
    <lineage>
        <taxon>Bacteria</taxon>
        <taxon>Pseudomonadati</taxon>
        <taxon>Pseudomonadota</taxon>
        <taxon>Alphaproteobacteria</taxon>
        <taxon>Rhodospirillales</taxon>
        <taxon>Novispirillaceae</taxon>
        <taxon>Insolitispirillum</taxon>
    </lineage>
</organism>
<reference evidence="8 9" key="1">
    <citation type="submission" date="2017-01" db="EMBL/GenBank/DDBJ databases">
        <authorList>
            <person name="Mah S.A."/>
            <person name="Swanson W.J."/>
            <person name="Moy G.W."/>
            <person name="Vacquier V.D."/>
        </authorList>
    </citation>
    <scope>NUCLEOTIDE SEQUENCE [LARGE SCALE GENOMIC DNA]</scope>
    <source>
        <strain evidence="8 9">DSM 11589</strain>
    </source>
</reference>
<feature type="transmembrane region" description="Helical" evidence="6">
    <location>
        <begin position="112"/>
        <end position="131"/>
    </location>
</feature>
<feature type="transmembrane region" description="Helical" evidence="6">
    <location>
        <begin position="265"/>
        <end position="284"/>
    </location>
</feature>
<dbReference type="InterPro" id="IPR050638">
    <property type="entry name" value="AA-Vitamin_Transporters"/>
</dbReference>
<dbReference type="AlphaFoldDB" id="A0A1N7P6C7"/>
<protein>
    <submittedName>
        <fullName evidence="8">Permease of the drug/metabolite transporter (DMT) superfamily</fullName>
    </submittedName>
</protein>
<keyword evidence="4 6" id="KW-1133">Transmembrane helix</keyword>
<evidence type="ECO:0000256" key="5">
    <source>
        <dbReference type="ARBA" id="ARBA00023136"/>
    </source>
</evidence>
<evidence type="ECO:0000259" key="7">
    <source>
        <dbReference type="Pfam" id="PF00892"/>
    </source>
</evidence>
<dbReference type="SUPFAM" id="SSF103481">
    <property type="entry name" value="Multidrug resistance efflux transporter EmrE"/>
    <property type="match status" value="2"/>
</dbReference>
<gene>
    <name evidence="8" type="ORF">SAMN05421779_10696</name>
</gene>
<dbReference type="Proteomes" id="UP000185678">
    <property type="component" value="Unassembled WGS sequence"/>
</dbReference>
<feature type="transmembrane region" description="Helical" evidence="6">
    <location>
        <begin position="52"/>
        <end position="72"/>
    </location>
</feature>
<dbReference type="PANTHER" id="PTHR32322:SF2">
    <property type="entry name" value="EAMA DOMAIN-CONTAINING PROTEIN"/>
    <property type="match status" value="1"/>
</dbReference>
<keyword evidence="9" id="KW-1185">Reference proteome</keyword>
<sequence length="323" mass="34435">MIHQRQPAFAETTRPAPLPVGLNTAAWLGVMVVLWGLSWPATKLALVSVPPLWLASLRFASAALCLFAVVAVKGQLRLPPKADWPIVASIGLLQMMAFTGLGMIAMTHTDTSRAVVLAYTTPLWAVVVNWLMFRQAPSRQQAAALAIGISGIVIICSPLEIDWTAPQAMLGSGLLVIGAVFWSVVILHVRRHRWTSSPLALAPWQMLLAAIPLTIAACLTEGSPLAIPVDATLIKLLLFIGPVATSACFVIAAEHGRRITPFAMSNLTLGVPLVGIAASVAFLGSRLSTPFLLGLGLIVTGMVYAAISSRSRPFRQETAVMER</sequence>